<reference evidence="8" key="1">
    <citation type="submission" date="2021-07" db="EMBL/GenBank/DDBJ databases">
        <authorList>
            <person name="Durling M."/>
        </authorList>
    </citation>
    <scope>NUCLEOTIDE SEQUENCE</scope>
</reference>
<protein>
    <submittedName>
        <fullName evidence="8">Uncharacterized protein</fullName>
    </submittedName>
</protein>
<proteinExistence type="inferred from homology"/>
<evidence type="ECO:0000256" key="5">
    <source>
        <dbReference type="RuleBase" id="RU361277"/>
    </source>
</evidence>
<dbReference type="InterPro" id="IPR047109">
    <property type="entry name" value="CAD-like"/>
</dbReference>
<evidence type="ECO:0000313" key="8">
    <source>
        <dbReference type="EMBL" id="CAG8959710.1"/>
    </source>
</evidence>
<feature type="domain" description="Alcohol dehydrogenase-like C-terminal" evidence="6">
    <location>
        <begin position="175"/>
        <end position="295"/>
    </location>
</feature>
<dbReference type="PROSITE" id="PS00065">
    <property type="entry name" value="D_2_HYDROXYACID_DH_1"/>
    <property type="match status" value="1"/>
</dbReference>
<dbReference type="Gene3D" id="3.40.50.720">
    <property type="entry name" value="NAD(P)-binding Rossmann-like Domain"/>
    <property type="match status" value="1"/>
</dbReference>
<accession>A0A9N9L3Q1</accession>
<name>A0A9N9L3Q1_9HELO</name>
<dbReference type="FunFam" id="3.40.50.720:FF:000022">
    <property type="entry name" value="Cinnamyl alcohol dehydrogenase"/>
    <property type="match status" value="1"/>
</dbReference>
<keyword evidence="9" id="KW-1185">Reference proteome</keyword>
<dbReference type="InterPro" id="IPR029752">
    <property type="entry name" value="D-isomer_DH_CS1"/>
</dbReference>
<dbReference type="AlphaFoldDB" id="A0A9N9L3Q1"/>
<comment type="cofactor">
    <cofactor evidence="1 5">
        <name>Zn(2+)</name>
        <dbReference type="ChEBI" id="CHEBI:29105"/>
    </cofactor>
</comment>
<evidence type="ECO:0000259" key="7">
    <source>
        <dbReference type="Pfam" id="PF08240"/>
    </source>
</evidence>
<evidence type="ECO:0000259" key="6">
    <source>
        <dbReference type="Pfam" id="PF00107"/>
    </source>
</evidence>
<comment type="caution">
    <text evidence="8">The sequence shown here is derived from an EMBL/GenBank/DDBJ whole genome shotgun (WGS) entry which is preliminary data.</text>
</comment>
<dbReference type="InterPro" id="IPR011032">
    <property type="entry name" value="GroES-like_sf"/>
</dbReference>
<sequence length="336" mass="36851">MISFTVFKGSPSGDIIQDETTTPSLKANEVLLKHTHSGVCGTDLHYLHTSMVLGHEGVGIVQALGESVTGFERQKSGDRLGFGYAKDGCGTCKQCLKGYTFQCEFSPRYFAGTDLDQGSFAEYSVWPSTRLVKLPNEIESADAGPFMCAGQTVFVPMLRNGFKKDDRVGVIGIGGLGHLAIQFANAFGCEVVVFSSSDNKKEEAMSFGAKEFWNTKNLKAEDVKKLDHLVVTTSAQPNWELYADLMAPFGHIYPLTIADGNLSFPYLPLILKELSIHGSCSSSIEEVEKMLAFIVKHGIKPTIEKFPMTVEGIEQAIKKLRTGEIRYRAVLEVQQS</sequence>
<dbReference type="PANTHER" id="PTHR42683">
    <property type="entry name" value="ALDEHYDE REDUCTASE"/>
    <property type="match status" value="1"/>
</dbReference>
<evidence type="ECO:0000256" key="3">
    <source>
        <dbReference type="ARBA" id="ARBA00022833"/>
    </source>
</evidence>
<comment type="similarity">
    <text evidence="5">Belongs to the zinc-containing alcohol dehydrogenase family.</text>
</comment>
<dbReference type="PROSITE" id="PS00059">
    <property type="entry name" value="ADH_ZINC"/>
    <property type="match status" value="1"/>
</dbReference>
<dbReference type="InterPro" id="IPR013154">
    <property type="entry name" value="ADH-like_N"/>
</dbReference>
<keyword evidence="3 5" id="KW-0862">Zinc</keyword>
<evidence type="ECO:0000256" key="4">
    <source>
        <dbReference type="ARBA" id="ARBA00023002"/>
    </source>
</evidence>
<evidence type="ECO:0000256" key="1">
    <source>
        <dbReference type="ARBA" id="ARBA00001947"/>
    </source>
</evidence>
<dbReference type="EMBL" id="CAJVRL010000092">
    <property type="protein sequence ID" value="CAG8959710.1"/>
    <property type="molecule type" value="Genomic_DNA"/>
</dbReference>
<evidence type="ECO:0000313" key="9">
    <source>
        <dbReference type="Proteomes" id="UP000696280"/>
    </source>
</evidence>
<dbReference type="InterPro" id="IPR013149">
    <property type="entry name" value="ADH-like_C"/>
</dbReference>
<dbReference type="Pfam" id="PF08240">
    <property type="entry name" value="ADH_N"/>
    <property type="match status" value="1"/>
</dbReference>
<organism evidence="8 9">
    <name type="scientific">Hymenoscyphus fraxineus</name>
    <dbReference type="NCBI Taxonomy" id="746836"/>
    <lineage>
        <taxon>Eukaryota</taxon>
        <taxon>Fungi</taxon>
        <taxon>Dikarya</taxon>
        <taxon>Ascomycota</taxon>
        <taxon>Pezizomycotina</taxon>
        <taxon>Leotiomycetes</taxon>
        <taxon>Helotiales</taxon>
        <taxon>Helotiaceae</taxon>
        <taxon>Hymenoscyphus</taxon>
    </lineage>
</organism>
<dbReference type="CDD" id="cd05283">
    <property type="entry name" value="CAD1"/>
    <property type="match status" value="1"/>
</dbReference>
<dbReference type="InterPro" id="IPR036291">
    <property type="entry name" value="NAD(P)-bd_dom_sf"/>
</dbReference>
<dbReference type="GO" id="GO:0016616">
    <property type="term" value="F:oxidoreductase activity, acting on the CH-OH group of donors, NAD or NADP as acceptor"/>
    <property type="evidence" value="ECO:0007669"/>
    <property type="project" value="InterPro"/>
</dbReference>
<dbReference type="Gene3D" id="3.90.180.10">
    <property type="entry name" value="Medium-chain alcohol dehydrogenases, catalytic domain"/>
    <property type="match status" value="1"/>
</dbReference>
<gene>
    <name evidence="8" type="ORF">HYFRA_00001616</name>
</gene>
<feature type="domain" description="Alcohol dehydrogenase-like N-terminal" evidence="7">
    <location>
        <begin position="27"/>
        <end position="135"/>
    </location>
</feature>
<dbReference type="SUPFAM" id="SSF51735">
    <property type="entry name" value="NAD(P)-binding Rossmann-fold domains"/>
    <property type="match status" value="1"/>
</dbReference>
<keyword evidence="4" id="KW-0560">Oxidoreductase</keyword>
<evidence type="ECO:0000256" key="2">
    <source>
        <dbReference type="ARBA" id="ARBA00022723"/>
    </source>
</evidence>
<dbReference type="Pfam" id="PF00107">
    <property type="entry name" value="ADH_zinc_N"/>
    <property type="match status" value="1"/>
</dbReference>
<dbReference type="InterPro" id="IPR002328">
    <property type="entry name" value="ADH_Zn_CS"/>
</dbReference>
<keyword evidence="2 5" id="KW-0479">Metal-binding</keyword>
<dbReference type="Proteomes" id="UP000696280">
    <property type="component" value="Unassembled WGS sequence"/>
</dbReference>
<dbReference type="GO" id="GO:0008270">
    <property type="term" value="F:zinc ion binding"/>
    <property type="evidence" value="ECO:0007669"/>
    <property type="project" value="InterPro"/>
</dbReference>
<dbReference type="SUPFAM" id="SSF50129">
    <property type="entry name" value="GroES-like"/>
    <property type="match status" value="1"/>
</dbReference>
<dbReference type="OrthoDB" id="1879366at2759"/>